<evidence type="ECO:0000313" key="1">
    <source>
        <dbReference type="EMBL" id="RPA77815.1"/>
    </source>
</evidence>
<evidence type="ECO:0000313" key="2">
    <source>
        <dbReference type="Proteomes" id="UP000275078"/>
    </source>
</evidence>
<reference evidence="1 2" key="1">
    <citation type="journal article" date="2018" name="Nat. Ecol. Evol.">
        <title>Pezizomycetes genomes reveal the molecular basis of ectomycorrhizal truffle lifestyle.</title>
        <authorList>
            <person name="Murat C."/>
            <person name="Payen T."/>
            <person name="Noel B."/>
            <person name="Kuo A."/>
            <person name="Morin E."/>
            <person name="Chen J."/>
            <person name="Kohler A."/>
            <person name="Krizsan K."/>
            <person name="Balestrini R."/>
            <person name="Da Silva C."/>
            <person name="Montanini B."/>
            <person name="Hainaut M."/>
            <person name="Levati E."/>
            <person name="Barry K.W."/>
            <person name="Belfiori B."/>
            <person name="Cichocki N."/>
            <person name="Clum A."/>
            <person name="Dockter R.B."/>
            <person name="Fauchery L."/>
            <person name="Guy J."/>
            <person name="Iotti M."/>
            <person name="Le Tacon F."/>
            <person name="Lindquist E.A."/>
            <person name="Lipzen A."/>
            <person name="Malagnac F."/>
            <person name="Mello A."/>
            <person name="Molinier V."/>
            <person name="Miyauchi S."/>
            <person name="Poulain J."/>
            <person name="Riccioni C."/>
            <person name="Rubini A."/>
            <person name="Sitrit Y."/>
            <person name="Splivallo R."/>
            <person name="Traeger S."/>
            <person name="Wang M."/>
            <person name="Zifcakova L."/>
            <person name="Wipf D."/>
            <person name="Zambonelli A."/>
            <person name="Paolocci F."/>
            <person name="Nowrousian M."/>
            <person name="Ottonello S."/>
            <person name="Baldrian P."/>
            <person name="Spatafora J.W."/>
            <person name="Henrissat B."/>
            <person name="Nagy L.G."/>
            <person name="Aury J.M."/>
            <person name="Wincker P."/>
            <person name="Grigoriev I.V."/>
            <person name="Bonfante P."/>
            <person name="Martin F.M."/>
        </authorList>
    </citation>
    <scope>NUCLEOTIDE SEQUENCE [LARGE SCALE GENOMIC DNA]</scope>
    <source>
        <strain evidence="1 2">RN42</strain>
    </source>
</reference>
<gene>
    <name evidence="1" type="ORF">BJ508DRAFT_416853</name>
</gene>
<keyword evidence="2" id="KW-1185">Reference proteome</keyword>
<organism evidence="1 2">
    <name type="scientific">Ascobolus immersus RN42</name>
    <dbReference type="NCBI Taxonomy" id="1160509"/>
    <lineage>
        <taxon>Eukaryota</taxon>
        <taxon>Fungi</taxon>
        <taxon>Dikarya</taxon>
        <taxon>Ascomycota</taxon>
        <taxon>Pezizomycotina</taxon>
        <taxon>Pezizomycetes</taxon>
        <taxon>Pezizales</taxon>
        <taxon>Ascobolaceae</taxon>
        <taxon>Ascobolus</taxon>
    </lineage>
</organism>
<proteinExistence type="predicted"/>
<feature type="non-terminal residue" evidence="1">
    <location>
        <position position="69"/>
    </location>
</feature>
<protein>
    <submittedName>
        <fullName evidence="1">Uncharacterized protein</fullName>
    </submittedName>
</protein>
<accession>A0A3N4HVI5</accession>
<dbReference type="EMBL" id="ML119720">
    <property type="protein sequence ID" value="RPA77815.1"/>
    <property type="molecule type" value="Genomic_DNA"/>
</dbReference>
<sequence>MLVPWPVQGPFDCSQAPYAGYRHKKSTKGMLNSLYTPSSPSHSFMMIFLMYLLLQRGPSIPYETTISPL</sequence>
<dbReference type="AlphaFoldDB" id="A0A3N4HVI5"/>
<dbReference type="Proteomes" id="UP000275078">
    <property type="component" value="Unassembled WGS sequence"/>
</dbReference>
<name>A0A3N4HVI5_ASCIM</name>